<dbReference type="SMART" id="SM00108">
    <property type="entry name" value="B_lectin"/>
    <property type="match status" value="1"/>
</dbReference>
<accession>A0ABU6QHG5</accession>
<dbReference type="InterPro" id="IPR001480">
    <property type="entry name" value="Bulb-type_lectin_dom"/>
</dbReference>
<dbReference type="PROSITE" id="PS50927">
    <property type="entry name" value="BULB_LECTIN"/>
    <property type="match status" value="1"/>
</dbReference>
<feature type="signal peptide" evidence="4">
    <location>
        <begin position="1"/>
        <end position="21"/>
    </location>
</feature>
<dbReference type="Gene3D" id="2.90.10.10">
    <property type="entry name" value="Bulb-type lectin domain"/>
    <property type="match status" value="1"/>
</dbReference>
<evidence type="ECO:0000256" key="4">
    <source>
        <dbReference type="SAM" id="SignalP"/>
    </source>
</evidence>
<keyword evidence="1 4" id="KW-0732">Signal</keyword>
<gene>
    <name evidence="6" type="ORF">PIB30_047317</name>
</gene>
<dbReference type="PANTHER" id="PTHR47976:SF56">
    <property type="entry name" value="RECEPTOR-LIKE SERINE_THREONINE-PROTEIN KINASE"/>
    <property type="match status" value="1"/>
</dbReference>
<sequence length="154" mass="17177">MASATFFILSLLFLHITLALANITINSTLYTNNNNNAWPSPSGEFAFGFHQLKDTNLFMVAIWYNKIPEKTIVWNSYSHSNPTPTGSKIQLTQSGLKLTTPNGESTWIAQTNNTVSYGSMLDNGNFVLASSDNNNNTLVWQSFKNRYFVAKPNS</sequence>
<dbReference type="EMBL" id="JASCZI010000302">
    <property type="protein sequence ID" value="MED6110901.1"/>
    <property type="molecule type" value="Genomic_DNA"/>
</dbReference>
<evidence type="ECO:0000256" key="1">
    <source>
        <dbReference type="ARBA" id="ARBA00022729"/>
    </source>
</evidence>
<dbReference type="PANTHER" id="PTHR47976">
    <property type="entry name" value="G-TYPE LECTIN S-RECEPTOR-LIKE SERINE/THREONINE-PROTEIN KINASE SD2-5"/>
    <property type="match status" value="1"/>
</dbReference>
<organism evidence="6 7">
    <name type="scientific">Stylosanthes scabra</name>
    <dbReference type="NCBI Taxonomy" id="79078"/>
    <lineage>
        <taxon>Eukaryota</taxon>
        <taxon>Viridiplantae</taxon>
        <taxon>Streptophyta</taxon>
        <taxon>Embryophyta</taxon>
        <taxon>Tracheophyta</taxon>
        <taxon>Spermatophyta</taxon>
        <taxon>Magnoliopsida</taxon>
        <taxon>eudicotyledons</taxon>
        <taxon>Gunneridae</taxon>
        <taxon>Pentapetalae</taxon>
        <taxon>rosids</taxon>
        <taxon>fabids</taxon>
        <taxon>Fabales</taxon>
        <taxon>Fabaceae</taxon>
        <taxon>Papilionoideae</taxon>
        <taxon>50 kb inversion clade</taxon>
        <taxon>dalbergioids sensu lato</taxon>
        <taxon>Dalbergieae</taxon>
        <taxon>Pterocarpus clade</taxon>
        <taxon>Stylosanthes</taxon>
    </lineage>
</organism>
<comment type="caution">
    <text evidence="6">The sequence shown here is derived from an EMBL/GenBank/DDBJ whole genome shotgun (WGS) entry which is preliminary data.</text>
</comment>
<evidence type="ECO:0000313" key="7">
    <source>
        <dbReference type="Proteomes" id="UP001341840"/>
    </source>
</evidence>
<dbReference type="SUPFAM" id="SSF51110">
    <property type="entry name" value="alpha-D-mannose-specific plant lectins"/>
    <property type="match status" value="1"/>
</dbReference>
<reference evidence="6 7" key="1">
    <citation type="journal article" date="2023" name="Plants (Basel)">
        <title>Bridging the Gap: Combining Genomics and Transcriptomics Approaches to Understand Stylosanthes scabra, an Orphan Legume from the Brazilian Caatinga.</title>
        <authorList>
            <person name="Ferreira-Neto J.R.C."/>
            <person name="da Silva M.D."/>
            <person name="Binneck E."/>
            <person name="de Melo N.F."/>
            <person name="da Silva R.H."/>
            <person name="de Melo A.L.T.M."/>
            <person name="Pandolfi V."/>
            <person name="Bustamante F.O."/>
            <person name="Brasileiro-Vidal A.C."/>
            <person name="Benko-Iseppon A.M."/>
        </authorList>
    </citation>
    <scope>NUCLEOTIDE SEQUENCE [LARGE SCALE GENOMIC DNA]</scope>
    <source>
        <tissue evidence="6">Leaves</tissue>
    </source>
</reference>
<keyword evidence="3" id="KW-0325">Glycoprotein</keyword>
<evidence type="ECO:0000256" key="3">
    <source>
        <dbReference type="ARBA" id="ARBA00023180"/>
    </source>
</evidence>
<evidence type="ECO:0000259" key="5">
    <source>
        <dbReference type="PROSITE" id="PS50927"/>
    </source>
</evidence>
<evidence type="ECO:0000256" key="2">
    <source>
        <dbReference type="ARBA" id="ARBA00023157"/>
    </source>
</evidence>
<dbReference type="InterPro" id="IPR051343">
    <property type="entry name" value="G-type_lectin_kinases/EP1-like"/>
</dbReference>
<feature type="domain" description="Bulb-type lectin" evidence="5">
    <location>
        <begin position="20"/>
        <end position="141"/>
    </location>
</feature>
<keyword evidence="2" id="KW-1015">Disulfide bond</keyword>
<name>A0ABU6QHG5_9FABA</name>
<dbReference type="InterPro" id="IPR036426">
    <property type="entry name" value="Bulb-type_lectin_dom_sf"/>
</dbReference>
<feature type="chain" id="PRO_5045726443" description="Bulb-type lectin domain-containing protein" evidence="4">
    <location>
        <begin position="22"/>
        <end position="154"/>
    </location>
</feature>
<keyword evidence="7" id="KW-1185">Reference proteome</keyword>
<dbReference type="Proteomes" id="UP001341840">
    <property type="component" value="Unassembled WGS sequence"/>
</dbReference>
<proteinExistence type="predicted"/>
<evidence type="ECO:0000313" key="6">
    <source>
        <dbReference type="EMBL" id="MED6110901.1"/>
    </source>
</evidence>
<protein>
    <recommendedName>
        <fullName evidence="5">Bulb-type lectin domain-containing protein</fullName>
    </recommendedName>
</protein>